<dbReference type="RefSeq" id="WP_130935848.1">
    <property type="nucleotide sequence ID" value="NZ_BMEE01000001.1"/>
</dbReference>
<evidence type="ECO:0000313" key="2">
    <source>
        <dbReference type="Proteomes" id="UP000292372"/>
    </source>
</evidence>
<organism evidence="1 2">
    <name type="scientific">Hyunsoonleella pacifica</name>
    <dbReference type="NCBI Taxonomy" id="1080224"/>
    <lineage>
        <taxon>Bacteria</taxon>
        <taxon>Pseudomonadati</taxon>
        <taxon>Bacteroidota</taxon>
        <taxon>Flavobacteriia</taxon>
        <taxon>Flavobacteriales</taxon>
        <taxon>Flavobacteriaceae</taxon>
    </lineage>
</organism>
<dbReference type="EMBL" id="SIRS01000002">
    <property type="protein sequence ID" value="TBN17557.1"/>
    <property type="molecule type" value="Genomic_DNA"/>
</dbReference>
<evidence type="ECO:0008006" key="3">
    <source>
        <dbReference type="Google" id="ProtNLM"/>
    </source>
</evidence>
<name>A0A4Q9FR56_9FLAO</name>
<protein>
    <recommendedName>
        <fullName evidence="3">Lipoprotein</fullName>
    </recommendedName>
</protein>
<keyword evidence="2" id="KW-1185">Reference proteome</keyword>
<evidence type="ECO:0000313" key="1">
    <source>
        <dbReference type="EMBL" id="TBN17557.1"/>
    </source>
</evidence>
<gene>
    <name evidence="1" type="ORF">EYD46_04380</name>
</gene>
<reference evidence="1 2" key="1">
    <citation type="journal article" date="2015" name="Int. J. Syst. Evol. Microbiol.">
        <title>Hyunsoonleella pacifica sp. nov., isolated from seawater of South Pacific Gyre.</title>
        <authorList>
            <person name="Gao X."/>
            <person name="Zhang Z."/>
            <person name="Dai X."/>
            <person name="Zhang X.H."/>
        </authorList>
    </citation>
    <scope>NUCLEOTIDE SEQUENCE [LARGE SCALE GENOMIC DNA]</scope>
    <source>
        <strain evidence="1 2">SW033</strain>
    </source>
</reference>
<comment type="caution">
    <text evidence="1">The sequence shown here is derived from an EMBL/GenBank/DDBJ whole genome shotgun (WGS) entry which is preliminary data.</text>
</comment>
<dbReference type="AlphaFoldDB" id="A0A4Q9FR56"/>
<accession>A0A4Q9FR56</accession>
<sequence length="378" mass="44452">MKYLAKTFFFLSLLFFSCDEYKWTFEFGNDSGKNQAKLVHKNGTDYYVLGNNNFDSEKSQSIILKLNSEGKNEWQYVFKDPTNYENIIDIADFAISADGTIYATGSQWLSKDNMSQAVIYKIKNGKLLEKKVFKTHEKIDRVIIKKNKITVLASTYDYKNIISMNSNFTENWNKNYHISTSNDYLNYSDNFFYFLTIKVYPYEINLVKISSDGLLIWDRSYKLENLGEIYEEIKKNPSKFFLPDHLEIIDKQIIITGYNRLQSSFKYLTLDCENGNIIKAVHSNLDNLKIDECNSKFTLLKSPSYLLNRRREDKSSNFESLVVFKAFKKINKDVCYCNLPKFQDEKFGINDFIIEDSLFVGFKVINSNYDQKWKIDKY</sequence>
<dbReference type="PROSITE" id="PS51257">
    <property type="entry name" value="PROKAR_LIPOPROTEIN"/>
    <property type="match status" value="1"/>
</dbReference>
<dbReference type="Proteomes" id="UP000292372">
    <property type="component" value="Unassembled WGS sequence"/>
</dbReference>
<proteinExistence type="predicted"/>